<dbReference type="EMBL" id="CP025958">
    <property type="protein sequence ID" value="AWM38680.1"/>
    <property type="molecule type" value="Genomic_DNA"/>
</dbReference>
<dbReference type="KEGG" id="gog:C1280_17935"/>
<evidence type="ECO:0000313" key="1">
    <source>
        <dbReference type="EMBL" id="AWM38680.1"/>
    </source>
</evidence>
<sequence>MRRTLFVCRNGCRRQLLRDTGRIPEPPACPKCGRPMVRLKKRGHPRKLGLQAAIRKLLRSSAVPVSTSDIGWIVCPDRKSPRLTVYGLLRRMLARGRVRRVASSHQSGAFWTA</sequence>
<protein>
    <submittedName>
        <fullName evidence="1">Uncharacterized protein</fullName>
    </submittedName>
</protein>
<accession>A0A2Z3HBT9</accession>
<dbReference type="Proteomes" id="UP000245802">
    <property type="component" value="Chromosome"/>
</dbReference>
<evidence type="ECO:0000313" key="2">
    <source>
        <dbReference type="Proteomes" id="UP000245802"/>
    </source>
</evidence>
<dbReference type="AlphaFoldDB" id="A0A2Z3HBT9"/>
<organism evidence="1 2">
    <name type="scientific">Gemmata obscuriglobus</name>
    <dbReference type="NCBI Taxonomy" id="114"/>
    <lineage>
        <taxon>Bacteria</taxon>
        <taxon>Pseudomonadati</taxon>
        <taxon>Planctomycetota</taxon>
        <taxon>Planctomycetia</taxon>
        <taxon>Gemmatales</taxon>
        <taxon>Gemmataceae</taxon>
        <taxon>Gemmata</taxon>
    </lineage>
</organism>
<name>A0A2Z3HBT9_9BACT</name>
<gene>
    <name evidence="1" type="ORF">C1280_17935</name>
</gene>
<reference evidence="1 2" key="1">
    <citation type="submission" date="2018-01" db="EMBL/GenBank/DDBJ databases">
        <title>G. obscuriglobus.</title>
        <authorList>
            <person name="Franke J."/>
            <person name="Blomberg W."/>
            <person name="Selmecki A."/>
        </authorList>
    </citation>
    <scope>NUCLEOTIDE SEQUENCE [LARGE SCALE GENOMIC DNA]</scope>
    <source>
        <strain evidence="1 2">DSM 5831</strain>
    </source>
</reference>
<proteinExistence type="predicted"/>
<keyword evidence="2" id="KW-1185">Reference proteome</keyword>
<dbReference type="RefSeq" id="WP_010036812.1">
    <property type="nucleotide sequence ID" value="NZ_CP025958.1"/>
</dbReference>